<evidence type="ECO:0000259" key="7">
    <source>
        <dbReference type="PROSITE" id="PS50850"/>
    </source>
</evidence>
<keyword evidence="9" id="KW-1185">Reference proteome</keyword>
<dbReference type="PROSITE" id="PS50850">
    <property type="entry name" value="MFS"/>
    <property type="match status" value="1"/>
</dbReference>
<dbReference type="RefSeq" id="WP_212993190.1">
    <property type="nucleotide sequence ID" value="NZ_BAABEA010000009.1"/>
</dbReference>
<keyword evidence="5 6" id="KW-0472">Membrane</keyword>
<proteinExistence type="predicted"/>
<name>A0A919SSU2_9ACTN</name>
<evidence type="ECO:0000256" key="2">
    <source>
        <dbReference type="ARBA" id="ARBA00022475"/>
    </source>
</evidence>
<evidence type="ECO:0000256" key="4">
    <source>
        <dbReference type="ARBA" id="ARBA00022989"/>
    </source>
</evidence>
<feature type="transmembrane region" description="Helical" evidence="6">
    <location>
        <begin position="278"/>
        <end position="299"/>
    </location>
</feature>
<evidence type="ECO:0000256" key="1">
    <source>
        <dbReference type="ARBA" id="ARBA00004651"/>
    </source>
</evidence>
<accession>A0A919SSU2</accession>
<dbReference type="InterPro" id="IPR011701">
    <property type="entry name" value="MFS"/>
</dbReference>
<organism evidence="8 9">
    <name type="scientific">Actinoplanes auranticolor</name>
    <dbReference type="NCBI Taxonomy" id="47988"/>
    <lineage>
        <taxon>Bacteria</taxon>
        <taxon>Bacillati</taxon>
        <taxon>Actinomycetota</taxon>
        <taxon>Actinomycetes</taxon>
        <taxon>Micromonosporales</taxon>
        <taxon>Micromonosporaceae</taxon>
        <taxon>Actinoplanes</taxon>
    </lineage>
</organism>
<feature type="transmembrane region" description="Helical" evidence="6">
    <location>
        <begin position="245"/>
        <end position="266"/>
    </location>
</feature>
<dbReference type="CDD" id="cd06173">
    <property type="entry name" value="MFS_MefA_like"/>
    <property type="match status" value="1"/>
</dbReference>
<keyword evidence="2" id="KW-1003">Cell membrane</keyword>
<feature type="transmembrane region" description="Helical" evidence="6">
    <location>
        <begin position="336"/>
        <end position="359"/>
    </location>
</feature>
<dbReference type="InterPro" id="IPR020846">
    <property type="entry name" value="MFS_dom"/>
</dbReference>
<evidence type="ECO:0000256" key="5">
    <source>
        <dbReference type="ARBA" id="ARBA00023136"/>
    </source>
</evidence>
<feature type="transmembrane region" description="Helical" evidence="6">
    <location>
        <begin position="215"/>
        <end position="233"/>
    </location>
</feature>
<sequence>MTAADGPIWPVRRLAGARLASMIGTGAASAAIVYEVYALTGSALWITAVLISTTAVSSVFLPFAGVLADTLGRRRVMIASDCLAALCFALLALGWPAPAIVALAALAALAEAPFLPASAAAVPDLVGEDRLSWANGLLAAAASLGRAAGPILAIPLLAFGDPRLVYACNAISFLISAALVLWVPLRRHTRRHQPHRSRWLTEGARHIRATPGIRLVLASSVAAYVTTSFAMVAEPILADDFGAGVLGYNLMNAGWATGLVLGGWLAGRRLSAATEPRALFAGRIVMGAGMVAVPLSPWFAAVPPLMAVGGFGSGMLLVAVHSQLQRRTPDRIRGTVFALFEGAGTGAFLLGVLLAGFVVEHVGYRAAYITAGIGTLITAVPLYVNLARQRPDVSRP</sequence>
<gene>
    <name evidence="8" type="ORF">Aau02nite_73490</name>
</gene>
<dbReference type="Pfam" id="PF07690">
    <property type="entry name" value="MFS_1"/>
    <property type="match status" value="1"/>
</dbReference>
<keyword evidence="3 6" id="KW-0812">Transmembrane</keyword>
<feature type="transmembrane region" description="Helical" evidence="6">
    <location>
        <begin position="365"/>
        <end position="386"/>
    </location>
</feature>
<feature type="transmembrane region" description="Helical" evidence="6">
    <location>
        <begin position="305"/>
        <end position="324"/>
    </location>
</feature>
<feature type="transmembrane region" description="Helical" evidence="6">
    <location>
        <begin position="43"/>
        <end position="64"/>
    </location>
</feature>
<reference evidence="8" key="1">
    <citation type="submission" date="2021-03" db="EMBL/GenBank/DDBJ databases">
        <title>Whole genome shotgun sequence of Actinoplanes auranticolor NBRC 12245.</title>
        <authorList>
            <person name="Komaki H."/>
            <person name="Tamura T."/>
        </authorList>
    </citation>
    <scope>NUCLEOTIDE SEQUENCE</scope>
    <source>
        <strain evidence="8">NBRC 12245</strain>
    </source>
</reference>
<protein>
    <submittedName>
        <fullName evidence="8">MFS transporter</fullName>
    </submittedName>
</protein>
<keyword evidence="4 6" id="KW-1133">Transmembrane helix</keyword>
<evidence type="ECO:0000313" key="8">
    <source>
        <dbReference type="EMBL" id="GIM76954.1"/>
    </source>
</evidence>
<evidence type="ECO:0000256" key="6">
    <source>
        <dbReference type="SAM" id="Phobius"/>
    </source>
</evidence>
<dbReference type="AlphaFoldDB" id="A0A919SSU2"/>
<dbReference type="Proteomes" id="UP000681340">
    <property type="component" value="Unassembled WGS sequence"/>
</dbReference>
<feature type="transmembrane region" description="Helical" evidence="6">
    <location>
        <begin position="19"/>
        <end position="37"/>
    </location>
</feature>
<dbReference type="PANTHER" id="PTHR23513">
    <property type="entry name" value="INTEGRAL MEMBRANE EFFLUX PROTEIN-RELATED"/>
    <property type="match status" value="1"/>
</dbReference>
<comment type="subcellular location">
    <subcellularLocation>
        <location evidence="1">Cell membrane</location>
        <topology evidence="1">Multi-pass membrane protein</topology>
    </subcellularLocation>
</comment>
<dbReference type="Gene3D" id="1.20.1250.20">
    <property type="entry name" value="MFS general substrate transporter like domains"/>
    <property type="match status" value="1"/>
</dbReference>
<dbReference type="SUPFAM" id="SSF103473">
    <property type="entry name" value="MFS general substrate transporter"/>
    <property type="match status" value="1"/>
</dbReference>
<evidence type="ECO:0000313" key="9">
    <source>
        <dbReference type="Proteomes" id="UP000681340"/>
    </source>
</evidence>
<feature type="domain" description="Major facilitator superfamily (MFS) profile" evidence="7">
    <location>
        <begin position="211"/>
        <end position="396"/>
    </location>
</feature>
<dbReference type="GO" id="GO:0022857">
    <property type="term" value="F:transmembrane transporter activity"/>
    <property type="evidence" value="ECO:0007669"/>
    <property type="project" value="InterPro"/>
</dbReference>
<dbReference type="InterPro" id="IPR036259">
    <property type="entry name" value="MFS_trans_sf"/>
</dbReference>
<comment type="caution">
    <text evidence="8">The sequence shown here is derived from an EMBL/GenBank/DDBJ whole genome shotgun (WGS) entry which is preliminary data.</text>
</comment>
<dbReference type="PANTHER" id="PTHR23513:SF11">
    <property type="entry name" value="STAPHYLOFERRIN A TRANSPORTER"/>
    <property type="match status" value="1"/>
</dbReference>
<feature type="transmembrane region" description="Helical" evidence="6">
    <location>
        <begin position="164"/>
        <end position="185"/>
    </location>
</feature>
<dbReference type="GO" id="GO:0005886">
    <property type="term" value="C:plasma membrane"/>
    <property type="evidence" value="ECO:0007669"/>
    <property type="project" value="UniProtKB-SubCell"/>
</dbReference>
<evidence type="ECO:0000256" key="3">
    <source>
        <dbReference type="ARBA" id="ARBA00022692"/>
    </source>
</evidence>
<dbReference type="EMBL" id="BOQL01000065">
    <property type="protein sequence ID" value="GIM76954.1"/>
    <property type="molecule type" value="Genomic_DNA"/>
</dbReference>